<dbReference type="PANTHER" id="PTHR12435">
    <property type="match status" value="1"/>
</dbReference>
<proteinExistence type="inferred from homology"/>
<dbReference type="SUPFAM" id="SSF52540">
    <property type="entry name" value="P-loop containing nucleoside triphosphate hydrolases"/>
    <property type="match status" value="1"/>
</dbReference>
<dbReference type="InterPro" id="IPR013641">
    <property type="entry name" value="KTI12/PSTK"/>
</dbReference>
<reference evidence="6" key="1">
    <citation type="submission" date="2011-05" db="EMBL/GenBank/DDBJ databases">
        <authorList>
            <person name="Richards S.R."/>
            <person name="Qu J."/>
            <person name="Jiang H."/>
            <person name="Jhangiani S.N."/>
            <person name="Agravi P."/>
            <person name="Goodspeed R."/>
            <person name="Gross S."/>
            <person name="Mandapat C."/>
            <person name="Jackson L."/>
            <person name="Mathew T."/>
            <person name="Pu L."/>
            <person name="Thornton R."/>
            <person name="Saada N."/>
            <person name="Wilczek-Boney K.B."/>
            <person name="Lee S."/>
            <person name="Kovar C."/>
            <person name="Wu Y."/>
            <person name="Scherer S.E."/>
            <person name="Worley K.C."/>
            <person name="Muzny D.M."/>
            <person name="Gibbs R."/>
        </authorList>
    </citation>
    <scope>NUCLEOTIDE SEQUENCE</scope>
    <source>
        <strain evidence="6">Brora</strain>
    </source>
</reference>
<evidence type="ECO:0000313" key="6">
    <source>
        <dbReference type="Proteomes" id="UP000014500"/>
    </source>
</evidence>
<dbReference type="Proteomes" id="UP000014500">
    <property type="component" value="Unassembled WGS sequence"/>
</dbReference>
<dbReference type="GO" id="GO:0005524">
    <property type="term" value="F:ATP binding"/>
    <property type="evidence" value="ECO:0007669"/>
    <property type="project" value="UniProtKB-KW"/>
</dbReference>
<reference evidence="5" key="2">
    <citation type="submission" date="2015-02" db="UniProtKB">
        <authorList>
            <consortium name="EnsemblMetazoa"/>
        </authorList>
    </citation>
    <scope>IDENTIFICATION</scope>
</reference>
<dbReference type="EnsemblMetazoa" id="SMAR006983-RA">
    <property type="protein sequence ID" value="SMAR006983-PA"/>
    <property type="gene ID" value="SMAR006983"/>
</dbReference>
<organism evidence="5 6">
    <name type="scientific">Strigamia maritima</name>
    <name type="common">European centipede</name>
    <name type="synonym">Geophilus maritimus</name>
    <dbReference type="NCBI Taxonomy" id="126957"/>
    <lineage>
        <taxon>Eukaryota</taxon>
        <taxon>Metazoa</taxon>
        <taxon>Ecdysozoa</taxon>
        <taxon>Arthropoda</taxon>
        <taxon>Myriapoda</taxon>
        <taxon>Chilopoda</taxon>
        <taxon>Pleurostigmophora</taxon>
        <taxon>Geophilomorpha</taxon>
        <taxon>Linotaeniidae</taxon>
        <taxon>Strigamia</taxon>
    </lineage>
</organism>
<evidence type="ECO:0000313" key="5">
    <source>
        <dbReference type="EnsemblMetazoa" id="SMAR006983-PA"/>
    </source>
</evidence>
<dbReference type="PhylomeDB" id="T1J0D8"/>
<sequence>MRANLKSEVNRLLGNGTIVILDSLNYIKGYRYELFCLAKLMKTTNLVIHLDVNKETAWQWNATKGDSDVYTREVFDALIQRFEAPDSRNRWDKPLITVQSDGEISMDEVSDAVFAVQRLKPNKSTQSIPLNSSNYLYDLDRKTQDVVNV</sequence>
<dbReference type="eggNOG" id="KOG3062">
    <property type="taxonomic scope" value="Eukaryota"/>
</dbReference>
<protein>
    <recommendedName>
        <fullName evidence="4">Protein KTI12 homolog</fullName>
    </recommendedName>
</protein>
<dbReference type="STRING" id="126957.T1J0D8"/>
<keyword evidence="1" id="KW-0547">Nucleotide-binding</keyword>
<dbReference type="HOGENOM" id="CLU_027147_3_0_1"/>
<keyword evidence="6" id="KW-1185">Reference proteome</keyword>
<dbReference type="InterPro" id="IPR027417">
    <property type="entry name" value="P-loop_NTPase"/>
</dbReference>
<evidence type="ECO:0000256" key="4">
    <source>
        <dbReference type="ARBA" id="ARBA00026170"/>
    </source>
</evidence>
<dbReference type="AlphaFoldDB" id="T1J0D8"/>
<accession>T1J0D8</accession>
<keyword evidence="2" id="KW-0067">ATP-binding</keyword>
<name>T1J0D8_STRMM</name>
<comment type="similarity">
    <text evidence="3">Belongs to the KTI12 family.</text>
</comment>
<dbReference type="Pfam" id="PF08433">
    <property type="entry name" value="KTI12"/>
    <property type="match status" value="1"/>
</dbReference>
<evidence type="ECO:0000256" key="1">
    <source>
        <dbReference type="ARBA" id="ARBA00022741"/>
    </source>
</evidence>
<dbReference type="EMBL" id="JH431734">
    <property type="status" value="NOT_ANNOTATED_CDS"/>
    <property type="molecule type" value="Genomic_DNA"/>
</dbReference>
<evidence type="ECO:0000256" key="2">
    <source>
        <dbReference type="ARBA" id="ARBA00022840"/>
    </source>
</evidence>
<dbReference type="Gene3D" id="3.40.50.300">
    <property type="entry name" value="P-loop containing nucleotide triphosphate hydrolases"/>
    <property type="match status" value="1"/>
</dbReference>
<evidence type="ECO:0000256" key="3">
    <source>
        <dbReference type="ARBA" id="ARBA00025768"/>
    </source>
</evidence>